<evidence type="ECO:0000256" key="5">
    <source>
        <dbReference type="ARBA" id="ARBA00022755"/>
    </source>
</evidence>
<dbReference type="Pfam" id="PF18072">
    <property type="entry name" value="FGAR-AT_linker"/>
    <property type="match status" value="1"/>
</dbReference>
<feature type="active site" description="Proton acceptor" evidence="8">
    <location>
        <position position="95"/>
    </location>
</feature>
<protein>
    <recommendedName>
        <fullName evidence="8">Phosphoribosylformylglycinamidine synthase subunit PurL</fullName>
        <shortName evidence="8">FGAM synthase</shortName>
        <ecNumber evidence="8">6.3.5.3</ecNumber>
    </recommendedName>
    <alternativeName>
        <fullName evidence="8">Formylglycinamide ribonucleotide amidotransferase subunit II</fullName>
        <shortName evidence="8">FGAR amidotransferase II</shortName>
        <shortName evidence="8">FGAR-AT II</shortName>
    </alternativeName>
    <alternativeName>
        <fullName evidence="8">Glutamine amidotransferase PurL</fullName>
    </alternativeName>
    <alternativeName>
        <fullName evidence="8">Phosphoribosylformylglycinamidine synthase subunit II</fullName>
    </alternativeName>
</protein>
<evidence type="ECO:0000259" key="10">
    <source>
        <dbReference type="Pfam" id="PF02769"/>
    </source>
</evidence>
<dbReference type="FunFam" id="3.30.1330.10:FF:000004">
    <property type="entry name" value="Phosphoribosylformylglycinamidine synthase subunit PurL"/>
    <property type="match status" value="1"/>
</dbReference>
<dbReference type="InterPro" id="IPR036921">
    <property type="entry name" value="PurM-like_N_sf"/>
</dbReference>
<reference evidence="12" key="1">
    <citation type="submission" date="2021-08" db="EMBL/GenBank/DDBJ databases">
        <authorList>
            <person name="Zhang H."/>
            <person name="Xu M."/>
            <person name="Yu Z."/>
            <person name="Yang L."/>
            <person name="Cai Y."/>
        </authorList>
    </citation>
    <scope>NUCLEOTIDE SEQUENCE</scope>
    <source>
        <strain evidence="12">CHL1</strain>
    </source>
</reference>
<dbReference type="EMBL" id="CP081869">
    <property type="protein sequence ID" value="QZN99336.1"/>
    <property type="molecule type" value="Genomic_DNA"/>
</dbReference>
<dbReference type="InterPro" id="IPR010918">
    <property type="entry name" value="PurM-like_C_dom"/>
</dbReference>
<dbReference type="NCBIfam" id="TIGR01736">
    <property type="entry name" value="FGAM_synth_II"/>
    <property type="match status" value="1"/>
</dbReference>
<evidence type="ECO:0000256" key="6">
    <source>
        <dbReference type="ARBA" id="ARBA00022840"/>
    </source>
</evidence>
<dbReference type="GO" id="GO:0004642">
    <property type="term" value="F:phosphoribosylformylglycinamidine synthase activity"/>
    <property type="evidence" value="ECO:0007669"/>
    <property type="project" value="UniProtKB-UniRule"/>
</dbReference>
<evidence type="ECO:0000256" key="3">
    <source>
        <dbReference type="ARBA" id="ARBA00022723"/>
    </source>
</evidence>
<name>A0A9E6R8B5_9HYPH</name>
<dbReference type="Proteomes" id="UP000825701">
    <property type="component" value="Chromosome"/>
</dbReference>
<feature type="domain" description="PurM-like C-terminal" evidence="10">
    <location>
        <begin position="569"/>
        <end position="705"/>
    </location>
</feature>
<comment type="caution">
    <text evidence="8">Lacks conserved residue(s) required for the propagation of feature annotation.</text>
</comment>
<dbReference type="CDD" id="cd02203">
    <property type="entry name" value="PurL_repeat1"/>
    <property type="match status" value="1"/>
</dbReference>
<evidence type="ECO:0000313" key="13">
    <source>
        <dbReference type="Proteomes" id="UP000825701"/>
    </source>
</evidence>
<evidence type="ECO:0000259" key="11">
    <source>
        <dbReference type="Pfam" id="PF18072"/>
    </source>
</evidence>
<dbReference type="PIRSF" id="PIRSF001587">
    <property type="entry name" value="FGAM_synthase_II"/>
    <property type="match status" value="1"/>
</dbReference>
<feature type="binding site" evidence="8">
    <location>
        <begin position="94"/>
        <end position="97"/>
    </location>
    <ligand>
        <name>substrate</name>
    </ligand>
</feature>
<dbReference type="InterPro" id="IPR041609">
    <property type="entry name" value="PurL_linker"/>
</dbReference>
<dbReference type="CDD" id="cd02204">
    <property type="entry name" value="PurL_repeat2"/>
    <property type="match status" value="1"/>
</dbReference>
<feature type="binding site" evidence="8">
    <location>
        <begin position="312"/>
        <end position="314"/>
    </location>
    <ligand>
        <name>substrate</name>
    </ligand>
</feature>
<dbReference type="SUPFAM" id="SSF55326">
    <property type="entry name" value="PurM N-terminal domain-like"/>
    <property type="match status" value="2"/>
</dbReference>
<comment type="pathway">
    <text evidence="8">Purine metabolism; IMP biosynthesis via de novo pathway; 5-amino-1-(5-phospho-D-ribosyl)imidazole from N(2)-formyl-N(1)-(5-phospho-D-ribosyl)glycinamide: step 1/2.</text>
</comment>
<comment type="similarity">
    <text evidence="8">Belongs to the FGAMS family.</text>
</comment>
<comment type="subunit">
    <text evidence="8">Monomer. Part of the FGAM synthase complex composed of 1 PurL, 1 PurQ and 2 PurS subunits.</text>
</comment>
<proteinExistence type="inferred from homology"/>
<feature type="binding site" evidence="8">
    <location>
        <position position="117"/>
    </location>
    <ligand>
        <name>Mg(2+)</name>
        <dbReference type="ChEBI" id="CHEBI:18420"/>
        <label>2</label>
    </ligand>
</feature>
<dbReference type="NCBIfam" id="NF002290">
    <property type="entry name" value="PRK01213.1"/>
    <property type="match status" value="1"/>
</dbReference>
<feature type="binding site" evidence="8">
    <location>
        <position position="93"/>
    </location>
    <ligand>
        <name>Mg(2+)</name>
        <dbReference type="ChEBI" id="CHEBI:18420"/>
        <label>1</label>
    </ligand>
</feature>
<accession>A0A9E6R8B5</accession>
<dbReference type="GO" id="GO:0005737">
    <property type="term" value="C:cytoplasm"/>
    <property type="evidence" value="ECO:0007669"/>
    <property type="project" value="UniProtKB-SubCell"/>
</dbReference>
<dbReference type="KEGG" id="cmet:K6K41_21530"/>
<evidence type="ECO:0000256" key="2">
    <source>
        <dbReference type="ARBA" id="ARBA00022598"/>
    </source>
</evidence>
<dbReference type="InterPro" id="IPR016188">
    <property type="entry name" value="PurM-like_N"/>
</dbReference>
<feature type="domain" description="PurM-like N-terminal" evidence="9">
    <location>
        <begin position="74"/>
        <end position="188"/>
    </location>
</feature>
<dbReference type="GO" id="GO:0005524">
    <property type="term" value="F:ATP binding"/>
    <property type="evidence" value="ECO:0007669"/>
    <property type="project" value="UniProtKB-UniRule"/>
</dbReference>
<feature type="binding site" evidence="8">
    <location>
        <position position="52"/>
    </location>
    <ligand>
        <name>ATP</name>
        <dbReference type="ChEBI" id="CHEBI:30616"/>
    </ligand>
</feature>
<keyword evidence="2 8" id="KW-0436">Ligase</keyword>
<feature type="domain" description="Phosphoribosylformylglycinamidine synthase linker" evidence="11">
    <location>
        <begin position="16"/>
        <end position="53"/>
    </location>
</feature>
<feature type="binding site" evidence="8">
    <location>
        <position position="533"/>
    </location>
    <ligand>
        <name>substrate</name>
    </ligand>
</feature>
<evidence type="ECO:0000313" key="12">
    <source>
        <dbReference type="EMBL" id="QZN99336.1"/>
    </source>
</evidence>
<feature type="binding site" evidence="8">
    <location>
        <position position="268"/>
    </location>
    <ligand>
        <name>Mg(2+)</name>
        <dbReference type="ChEBI" id="CHEBI:18420"/>
        <label>2</label>
    </ligand>
</feature>
<feature type="binding site" evidence="8">
    <location>
        <position position="240"/>
    </location>
    <ligand>
        <name>substrate</name>
    </ligand>
</feature>
<comment type="function">
    <text evidence="8">Part of the phosphoribosylformylglycinamidine synthase complex involved in the purines biosynthetic pathway. Catalyzes the ATP-dependent conversion of formylglycinamide ribonucleotide (FGAR) and glutamine to yield formylglycinamidine ribonucleotide (FGAM) and glutamate. The FGAM synthase complex is composed of three subunits. PurQ produces an ammonia molecule by converting glutamine to glutamate. PurL transfers the ammonia molecule to FGAR to form FGAM in an ATP-dependent manner. PurS interacts with PurQ and PurL and is thought to assist in the transfer of the ammonia molecule from PurQ to PurL.</text>
</comment>
<keyword evidence="5 8" id="KW-0658">Purine biosynthesis</keyword>
<feature type="binding site" evidence="8">
    <location>
        <position position="493"/>
    </location>
    <ligand>
        <name>ATP</name>
        <dbReference type="ChEBI" id="CHEBI:30616"/>
    </ligand>
</feature>
<evidence type="ECO:0000256" key="7">
    <source>
        <dbReference type="ARBA" id="ARBA00022842"/>
    </source>
</evidence>
<dbReference type="AlphaFoldDB" id="A0A9E6R8B5"/>
<feature type="domain" description="PurM-like N-terminal" evidence="9">
    <location>
        <begin position="436"/>
        <end position="555"/>
    </location>
</feature>
<organism evidence="12 13">
    <name type="scientific">Chenggangzhangella methanolivorans</name>
    <dbReference type="NCBI Taxonomy" id="1437009"/>
    <lineage>
        <taxon>Bacteria</taxon>
        <taxon>Pseudomonadati</taxon>
        <taxon>Pseudomonadota</taxon>
        <taxon>Alphaproteobacteria</taxon>
        <taxon>Hyphomicrobiales</taxon>
        <taxon>Methylopilaceae</taxon>
        <taxon>Chenggangzhangella</taxon>
    </lineage>
</organism>
<keyword evidence="3 8" id="KW-0479">Metal-binding</keyword>
<feature type="binding site" evidence="8">
    <location>
        <position position="530"/>
    </location>
    <ligand>
        <name>ATP</name>
        <dbReference type="ChEBI" id="CHEBI:30616"/>
    </ligand>
</feature>
<gene>
    <name evidence="8 12" type="primary">purL</name>
    <name evidence="12" type="ORF">K6K41_21530</name>
</gene>
<dbReference type="Pfam" id="PF00586">
    <property type="entry name" value="AIRS"/>
    <property type="match status" value="2"/>
</dbReference>
<dbReference type="HAMAP" id="MF_00420">
    <property type="entry name" value="PurL_2"/>
    <property type="match status" value="1"/>
</dbReference>
<evidence type="ECO:0000256" key="1">
    <source>
        <dbReference type="ARBA" id="ARBA00022490"/>
    </source>
</evidence>
<dbReference type="InterPro" id="IPR010074">
    <property type="entry name" value="PRibForGlyAmidine_synth_PurL"/>
</dbReference>
<feature type="binding site" evidence="8">
    <location>
        <position position="531"/>
    </location>
    <ligand>
        <name>Mg(2+)</name>
        <dbReference type="ChEBI" id="CHEBI:18420"/>
        <label>1</label>
    </ligand>
</feature>
<feature type="domain" description="PurM-like C-terminal" evidence="10">
    <location>
        <begin position="202"/>
        <end position="356"/>
    </location>
</feature>
<comment type="subcellular location">
    <subcellularLocation>
        <location evidence="8">Cytoplasm</location>
    </subcellularLocation>
</comment>
<keyword evidence="6 8" id="KW-0067">ATP-binding</keyword>
<sequence length="760" mass="80878">MSSAEPAITPELVASHGLKPDEYERILALIGREPSFTELGIFSAMWNEHCSYKSSKVWLKTLPTTGPLVIQGPGENAGVVDIGDGDAVVFKMESHNHPSFIEPYQGAATGVGGILRDVFTMGARPVAALNALRFGSPDHPRTRHLVSGVVAGVGGYGNSFGVPTVGGLVGFHSRYDGNILVNAMAVGLAKADAIFYAKATGVGLPVVYLGSKTGRDGIHGATMASAEFDDASEEKRPTVQVGDPFAEKLLLEACLELMASGSVVAIQDMGAAGLTCSAVEMGAKGDLGIRLDLENVPVRETGMTAYEMMLSESQERMLMVLDPAKEDVARAIFTKWGLDFAVVGHTTDDLRFKVYLNGELKADLPIKELGDQAPEYERPWVESAKQQQISAASVETPEDTRAALLTLMGSPELSSRRWVWEQYDHIILGETVQKPGGDAAVVRVEGGPKGLAVTADVTPRYCEADPFEGGKQAVAEAWRNLTAVGAKPLAVTDNLNFGNPEKPEIMGQFVGCVRGIGEACKALDFPVVSGNVSLYNETQGRAILPTPTIGAVGLVDDVAKSATIAFKRENEAIIVIGDAKGWLGRSCWLWLVAGREEGAPPPVDLAAEKRNGDFVRSMIVAGVATGVHDVSDGGLLLALAEMALAGKIGARLHGAPQGVPAHGWWFGEDQARYVVTVSEANAATVIDAAAGSGITAARIGTTGGDRLIPGDEAPILLDEMREAHEEWFPRFMAGPRSTPRRPSRPRRDLRCRWTPARSRN</sequence>
<dbReference type="EC" id="6.3.5.3" evidence="8"/>
<feature type="active site" evidence="8">
    <location>
        <position position="49"/>
    </location>
</feature>
<dbReference type="SUPFAM" id="SSF56042">
    <property type="entry name" value="PurM C-terminal domain-like"/>
    <property type="match status" value="2"/>
</dbReference>
<evidence type="ECO:0000259" key="9">
    <source>
        <dbReference type="Pfam" id="PF00586"/>
    </source>
</evidence>
<comment type="catalytic activity">
    <reaction evidence="8">
        <text>N(2)-formyl-N(1)-(5-phospho-beta-D-ribosyl)glycinamide + L-glutamine + ATP + H2O = 2-formamido-N(1)-(5-O-phospho-beta-D-ribosyl)acetamidine + L-glutamate + ADP + phosphate + H(+)</text>
        <dbReference type="Rhea" id="RHEA:17129"/>
        <dbReference type="ChEBI" id="CHEBI:15377"/>
        <dbReference type="ChEBI" id="CHEBI:15378"/>
        <dbReference type="ChEBI" id="CHEBI:29985"/>
        <dbReference type="ChEBI" id="CHEBI:30616"/>
        <dbReference type="ChEBI" id="CHEBI:43474"/>
        <dbReference type="ChEBI" id="CHEBI:58359"/>
        <dbReference type="ChEBI" id="CHEBI:147286"/>
        <dbReference type="ChEBI" id="CHEBI:147287"/>
        <dbReference type="ChEBI" id="CHEBI:456216"/>
        <dbReference type="EC" id="6.3.5.3"/>
    </reaction>
</comment>
<dbReference type="Gene3D" id="3.90.650.10">
    <property type="entry name" value="PurM-like C-terminal domain"/>
    <property type="match status" value="2"/>
</dbReference>
<dbReference type="InterPro" id="IPR036676">
    <property type="entry name" value="PurM-like_C_sf"/>
</dbReference>
<keyword evidence="1 8" id="KW-0963">Cytoplasm</keyword>
<keyword evidence="13" id="KW-1185">Reference proteome</keyword>
<feature type="binding site" evidence="8">
    <location>
        <position position="116"/>
    </location>
    <ligand>
        <name>substrate</name>
    </ligand>
</feature>
<dbReference type="PANTHER" id="PTHR43555:SF1">
    <property type="entry name" value="PHOSPHORIBOSYLFORMYLGLYCINAMIDINE SYNTHASE SUBUNIT PURL"/>
    <property type="match status" value="1"/>
</dbReference>
<dbReference type="Pfam" id="PF02769">
    <property type="entry name" value="AIRS_C"/>
    <property type="match status" value="2"/>
</dbReference>
<dbReference type="GO" id="GO:0000287">
    <property type="term" value="F:magnesium ion binding"/>
    <property type="evidence" value="ECO:0007669"/>
    <property type="project" value="UniProtKB-UniRule"/>
</dbReference>
<evidence type="ECO:0000256" key="4">
    <source>
        <dbReference type="ARBA" id="ARBA00022741"/>
    </source>
</evidence>
<feature type="binding site" evidence="8">
    <location>
        <position position="91"/>
    </location>
    <ligand>
        <name>ATP</name>
        <dbReference type="ChEBI" id="CHEBI:30616"/>
    </ligand>
</feature>
<keyword evidence="7 8" id="KW-0460">Magnesium</keyword>
<dbReference type="PANTHER" id="PTHR43555">
    <property type="entry name" value="PHOSPHORIBOSYLFORMYLGLYCINAMIDINE SYNTHASE SUBUNIT PURL"/>
    <property type="match status" value="1"/>
</dbReference>
<evidence type="ECO:0000256" key="8">
    <source>
        <dbReference type="HAMAP-Rule" id="MF_00420"/>
    </source>
</evidence>
<keyword evidence="4 8" id="KW-0547">Nucleotide-binding</keyword>
<dbReference type="RefSeq" id="WP_261402392.1">
    <property type="nucleotide sequence ID" value="NZ_CP081869.1"/>
</dbReference>
<dbReference type="GO" id="GO:0006189">
    <property type="term" value="P:'de novo' IMP biosynthetic process"/>
    <property type="evidence" value="ECO:0007669"/>
    <property type="project" value="UniProtKB-UniRule"/>
</dbReference>
<dbReference type="Gene3D" id="3.30.1330.10">
    <property type="entry name" value="PurM-like, N-terminal domain"/>
    <property type="match status" value="2"/>
</dbReference>